<keyword evidence="2" id="KW-1185">Reference proteome</keyword>
<feature type="non-terminal residue" evidence="1">
    <location>
        <position position="1"/>
    </location>
</feature>
<evidence type="ECO:0000313" key="2">
    <source>
        <dbReference type="Proteomes" id="UP000750711"/>
    </source>
</evidence>
<dbReference type="EMBL" id="JAGHQM010001476">
    <property type="protein sequence ID" value="KAH0553436.1"/>
    <property type="molecule type" value="Genomic_DNA"/>
</dbReference>
<sequence>RFEDMFQQSVNYPMRRETLCQKVEDDNESLMLTKIKFQDMLQDPKTLYKEILKLIMKLRDLLLRNNILLRGARRLASN</sequence>
<evidence type="ECO:0000313" key="1">
    <source>
        <dbReference type="EMBL" id="KAH0553436.1"/>
    </source>
</evidence>
<proteinExistence type="predicted"/>
<name>A0A9P8IED8_9PEZI</name>
<accession>A0A9P8IED8</accession>
<gene>
    <name evidence="1" type="ORF">GP486_006495</name>
</gene>
<organism evidence="1 2">
    <name type="scientific">Trichoglossum hirsutum</name>
    <dbReference type="NCBI Taxonomy" id="265104"/>
    <lineage>
        <taxon>Eukaryota</taxon>
        <taxon>Fungi</taxon>
        <taxon>Dikarya</taxon>
        <taxon>Ascomycota</taxon>
        <taxon>Pezizomycotina</taxon>
        <taxon>Geoglossomycetes</taxon>
        <taxon>Geoglossales</taxon>
        <taxon>Geoglossaceae</taxon>
        <taxon>Trichoglossum</taxon>
    </lineage>
</organism>
<dbReference type="AlphaFoldDB" id="A0A9P8IED8"/>
<protein>
    <submittedName>
        <fullName evidence="1">Uncharacterized protein</fullName>
    </submittedName>
</protein>
<dbReference type="Proteomes" id="UP000750711">
    <property type="component" value="Unassembled WGS sequence"/>
</dbReference>
<comment type="caution">
    <text evidence="1">The sequence shown here is derived from an EMBL/GenBank/DDBJ whole genome shotgun (WGS) entry which is preliminary data.</text>
</comment>
<reference evidence="1" key="1">
    <citation type="submission" date="2021-03" db="EMBL/GenBank/DDBJ databases">
        <title>Comparative genomics and phylogenomic investigation of the class Geoglossomycetes provide insights into ecological specialization and systematics.</title>
        <authorList>
            <person name="Melie T."/>
            <person name="Pirro S."/>
            <person name="Miller A.N."/>
            <person name="Quandt A."/>
        </authorList>
    </citation>
    <scope>NUCLEOTIDE SEQUENCE</scope>
    <source>
        <strain evidence="1">CAQ_001_2017</strain>
    </source>
</reference>